<proteinExistence type="inferred from homology"/>
<keyword evidence="3" id="KW-1185">Reference proteome</keyword>
<comment type="similarity">
    <text evidence="1">Belongs to the asp23 family.</text>
</comment>
<evidence type="ECO:0000256" key="1">
    <source>
        <dbReference type="ARBA" id="ARBA00005721"/>
    </source>
</evidence>
<dbReference type="Proteomes" id="UP001456513">
    <property type="component" value="Unassembled WGS sequence"/>
</dbReference>
<dbReference type="InterPro" id="IPR005531">
    <property type="entry name" value="Asp23"/>
</dbReference>
<evidence type="ECO:0000313" key="2">
    <source>
        <dbReference type="EMBL" id="MEK8073978.1"/>
    </source>
</evidence>
<gene>
    <name evidence="2" type="ORF">AABD04_24285</name>
</gene>
<organism evidence="2 3">
    <name type="scientific">Rhodococcus navarretei</name>
    <dbReference type="NCBI Taxonomy" id="3128981"/>
    <lineage>
        <taxon>Bacteria</taxon>
        <taxon>Bacillati</taxon>
        <taxon>Actinomycetota</taxon>
        <taxon>Actinomycetes</taxon>
        <taxon>Mycobacteriales</taxon>
        <taxon>Nocardiaceae</taxon>
        <taxon>Rhodococcus</taxon>
    </lineage>
</organism>
<reference evidence="2 3" key="1">
    <citation type="submission" date="2024-03" db="EMBL/GenBank/DDBJ databases">
        <title>Rhodococcus navarretei sp. nov. and Pseudarthrobacter quantumdoti sp. nov., two new species with the ability to biosynthesize Quantum Dots isolated from soil samples at Union Glacier, Antarctica.</title>
        <authorList>
            <person name="Vargas M."/>
        </authorList>
    </citation>
    <scope>NUCLEOTIDE SEQUENCE [LARGE SCALE GENOMIC DNA]</scope>
    <source>
        <strain evidence="2 3">EXRC-4A-4</strain>
    </source>
</reference>
<dbReference type="Pfam" id="PF03780">
    <property type="entry name" value="Asp23"/>
    <property type="match status" value="1"/>
</dbReference>
<comment type="caution">
    <text evidence="2">The sequence shown here is derived from an EMBL/GenBank/DDBJ whole genome shotgun (WGS) entry which is preliminary data.</text>
</comment>
<protein>
    <submittedName>
        <fullName evidence="2">Asp23/Gls24 family envelope stress response protein</fullName>
    </submittedName>
</protein>
<sequence length="91" mass="9631">MTERDRSEDIADAVLAIDGVVGLHGGMFGEAATYLPGRRIAGIRIGEDGTEVHVTLEFGVAVRETADNVRSTVAAMVDGPVHVTVEDIVRV</sequence>
<accession>A0ABU9D661</accession>
<name>A0ABU9D661_9NOCA</name>
<dbReference type="EMBL" id="JBBPCN010000001">
    <property type="protein sequence ID" value="MEK8073978.1"/>
    <property type="molecule type" value="Genomic_DNA"/>
</dbReference>
<dbReference type="RefSeq" id="WP_341442810.1">
    <property type="nucleotide sequence ID" value="NZ_JBBPCN010000001.1"/>
</dbReference>
<evidence type="ECO:0000313" key="3">
    <source>
        <dbReference type="Proteomes" id="UP001456513"/>
    </source>
</evidence>